<evidence type="ECO:0000313" key="8">
    <source>
        <dbReference type="Proteomes" id="UP000316759"/>
    </source>
</evidence>
<protein>
    <recommendedName>
        <fullName evidence="3">tRNA (adenine(58)-N(1))-methyltransferase non-catalytic subunit TRM6</fullName>
    </recommendedName>
    <alternativeName>
        <fullName evidence="6">tRNA(m1A58)-methyltransferase subunit TRM6</fullName>
    </alternativeName>
</protein>
<evidence type="ECO:0000256" key="1">
    <source>
        <dbReference type="ARBA" id="ARBA00004123"/>
    </source>
</evidence>
<dbReference type="InterPro" id="IPR017423">
    <property type="entry name" value="TRM6"/>
</dbReference>
<evidence type="ECO:0000313" key="7">
    <source>
        <dbReference type="EMBL" id="TPP60730.1"/>
    </source>
</evidence>
<dbReference type="GO" id="GO:0030488">
    <property type="term" value="P:tRNA methylation"/>
    <property type="evidence" value="ECO:0007669"/>
    <property type="project" value="InterPro"/>
</dbReference>
<dbReference type="Proteomes" id="UP000316759">
    <property type="component" value="Unassembled WGS sequence"/>
</dbReference>
<dbReference type="GO" id="GO:0008168">
    <property type="term" value="F:methyltransferase activity"/>
    <property type="evidence" value="ECO:0007669"/>
    <property type="project" value="UniProtKB-KW"/>
</dbReference>
<dbReference type="PANTHER" id="PTHR12945">
    <property type="entry name" value="TRANSLATION INITIATION FACTOR EIF3-RELATED"/>
    <property type="match status" value="1"/>
</dbReference>
<keyword evidence="4" id="KW-0819">tRNA processing</keyword>
<dbReference type="GO" id="GO:0005634">
    <property type="term" value="C:nucleus"/>
    <property type="evidence" value="ECO:0007669"/>
    <property type="project" value="UniProtKB-SubCell"/>
</dbReference>
<evidence type="ECO:0000256" key="4">
    <source>
        <dbReference type="ARBA" id="ARBA00022694"/>
    </source>
</evidence>
<dbReference type="STRING" id="46835.A0A504YSI0"/>
<keyword evidence="7" id="KW-0489">Methyltransferase</keyword>
<comment type="caution">
    <text evidence="7">The sequence shown here is derived from an EMBL/GenBank/DDBJ whole genome shotgun (WGS) entry which is preliminary data.</text>
</comment>
<evidence type="ECO:0000256" key="2">
    <source>
        <dbReference type="ARBA" id="ARBA00008320"/>
    </source>
</evidence>
<name>A0A504YSI0_FASGI</name>
<dbReference type="GO" id="GO:0031515">
    <property type="term" value="C:tRNA (m1A) methyltransferase complex"/>
    <property type="evidence" value="ECO:0007669"/>
    <property type="project" value="InterPro"/>
</dbReference>
<evidence type="ECO:0000256" key="5">
    <source>
        <dbReference type="ARBA" id="ARBA00023242"/>
    </source>
</evidence>
<evidence type="ECO:0000256" key="6">
    <source>
        <dbReference type="ARBA" id="ARBA00032319"/>
    </source>
</evidence>
<dbReference type="PANTHER" id="PTHR12945:SF0">
    <property type="entry name" value="TRNA (ADENINE(58)-N(1))-METHYLTRANSFERASE NON-CATALYTIC SUBUNIT TRM6"/>
    <property type="match status" value="1"/>
</dbReference>
<comment type="subcellular location">
    <subcellularLocation>
        <location evidence="1">Nucleus</location>
    </subcellularLocation>
</comment>
<dbReference type="OrthoDB" id="10254665at2759"/>
<keyword evidence="8" id="KW-1185">Reference proteome</keyword>
<keyword evidence="5" id="KW-0539">Nucleus</keyword>
<evidence type="ECO:0000256" key="3">
    <source>
        <dbReference type="ARBA" id="ARBA00021704"/>
    </source>
</evidence>
<dbReference type="Pfam" id="PF04189">
    <property type="entry name" value="Gcd10p"/>
    <property type="match status" value="1"/>
</dbReference>
<dbReference type="AlphaFoldDB" id="A0A504YSI0"/>
<gene>
    <name evidence="7" type="ORF">FGIG_10960</name>
</gene>
<proteinExistence type="inferred from homology"/>
<keyword evidence="7" id="KW-0808">Transferase</keyword>
<dbReference type="EMBL" id="SUNJ01009040">
    <property type="protein sequence ID" value="TPP60730.1"/>
    <property type="molecule type" value="Genomic_DNA"/>
</dbReference>
<accession>A0A504YSI0</accession>
<comment type="similarity">
    <text evidence="2">Belongs to the TRM6/GCD10 family.</text>
</comment>
<sequence length="257" mass="28453">MSIKAGDFVLIRKELYFRSVKLNPDSVESIDGMKVCLKNAIGLPYGTVFAVNGTEIEPISFEETVNQPIQPSSDVSLTDEAVPLGGKDNRDIVDCTLNQKLDFEDIKMLQSSGSTAEDIVNELVKGNANFVKKTKFSQEKYLKKKRRRYFGLFSIERPCSRILCELYSKLRRDKCLGLRFDTLCHILTYANVHAGSTVLLAETCSGLILGSVLERLGPAEFGGSVIQFFHGSAPPRPEMNPVAAAAYETQVCDPVIF</sequence>
<reference evidence="7 8" key="1">
    <citation type="submission" date="2019-04" db="EMBL/GenBank/DDBJ databases">
        <title>Annotation for the trematode Fasciola gigantica.</title>
        <authorList>
            <person name="Choi Y.-J."/>
        </authorList>
    </citation>
    <scope>NUCLEOTIDE SEQUENCE [LARGE SCALE GENOMIC DNA]</scope>
    <source>
        <strain evidence="7">Uganda_cow_1</strain>
    </source>
</reference>
<organism evidence="7 8">
    <name type="scientific">Fasciola gigantica</name>
    <name type="common">Giant liver fluke</name>
    <dbReference type="NCBI Taxonomy" id="46835"/>
    <lineage>
        <taxon>Eukaryota</taxon>
        <taxon>Metazoa</taxon>
        <taxon>Spiralia</taxon>
        <taxon>Lophotrochozoa</taxon>
        <taxon>Platyhelminthes</taxon>
        <taxon>Trematoda</taxon>
        <taxon>Digenea</taxon>
        <taxon>Plagiorchiida</taxon>
        <taxon>Echinostomata</taxon>
        <taxon>Echinostomatoidea</taxon>
        <taxon>Fasciolidae</taxon>
        <taxon>Fasciola</taxon>
    </lineage>
</organism>